<accession>A0A5C7AWW1</accession>
<reference evidence="3" key="1">
    <citation type="submission" date="2019-08" db="EMBL/GenBank/DDBJ databases">
        <title>Seonamhaeicola sediminis sp. nov., isolated from marine sediment.</title>
        <authorList>
            <person name="Cao W.R."/>
        </authorList>
    </citation>
    <scope>NUCLEOTIDE SEQUENCE [LARGE SCALE GENOMIC DNA]</scope>
    <source>
        <strain evidence="3">Gy8</strain>
    </source>
</reference>
<dbReference type="PANTHER" id="PTHR40114:SF1">
    <property type="entry name" value="SLR0698 PROTEIN"/>
    <property type="match status" value="1"/>
</dbReference>
<dbReference type="RefSeq" id="WP_147132620.1">
    <property type="nucleotide sequence ID" value="NZ_VOSC01000012.1"/>
</dbReference>
<feature type="domain" description="CYTH" evidence="1">
    <location>
        <begin position="1"/>
        <end position="149"/>
    </location>
</feature>
<dbReference type="InterPro" id="IPR033469">
    <property type="entry name" value="CYTH-like_dom_sf"/>
</dbReference>
<dbReference type="Proteomes" id="UP000321790">
    <property type="component" value="Unassembled WGS sequence"/>
</dbReference>
<dbReference type="SUPFAM" id="SSF55154">
    <property type="entry name" value="CYTH-like phosphatases"/>
    <property type="match status" value="1"/>
</dbReference>
<dbReference type="Pfam" id="PF01928">
    <property type="entry name" value="CYTH"/>
    <property type="match status" value="1"/>
</dbReference>
<comment type="caution">
    <text evidence="2">The sequence shown here is derived from an EMBL/GenBank/DDBJ whole genome shotgun (WGS) entry which is preliminary data.</text>
</comment>
<evidence type="ECO:0000313" key="2">
    <source>
        <dbReference type="EMBL" id="TXE13236.1"/>
    </source>
</evidence>
<dbReference type="PIRSF" id="PIRSF016487">
    <property type="entry name" value="CYTH_UCP016487"/>
    <property type="match status" value="1"/>
</dbReference>
<proteinExistence type="predicted"/>
<dbReference type="CDD" id="cd07891">
    <property type="entry name" value="CYTH-like_CthTTM-like_1"/>
    <property type="match status" value="1"/>
</dbReference>
<dbReference type="AlphaFoldDB" id="A0A5C7AWW1"/>
<dbReference type="PANTHER" id="PTHR40114">
    <property type="entry name" value="SLR0698 PROTEIN"/>
    <property type="match status" value="1"/>
</dbReference>
<organism evidence="2 3">
    <name type="scientific">Seonamhaeicola algicola</name>
    <dbReference type="NCBI Taxonomy" id="1719036"/>
    <lineage>
        <taxon>Bacteria</taxon>
        <taxon>Pseudomonadati</taxon>
        <taxon>Bacteroidota</taxon>
        <taxon>Flavobacteriia</taxon>
        <taxon>Flavobacteriales</taxon>
        <taxon>Flavobacteriaceae</taxon>
    </lineage>
</organism>
<dbReference type="OrthoDB" id="9805588at2"/>
<protein>
    <submittedName>
        <fullName evidence="2">CYTH domain-containing protein</fullName>
    </submittedName>
</protein>
<dbReference type="InterPro" id="IPR023577">
    <property type="entry name" value="CYTH_domain"/>
</dbReference>
<keyword evidence="3" id="KW-1185">Reference proteome</keyword>
<dbReference type="Gene3D" id="2.40.320.10">
    <property type="entry name" value="Hypothetical Protein Pfu-838710-001"/>
    <property type="match status" value="1"/>
</dbReference>
<name>A0A5C7AWW1_9FLAO</name>
<dbReference type="PROSITE" id="PS51707">
    <property type="entry name" value="CYTH"/>
    <property type="match status" value="1"/>
</dbReference>
<gene>
    <name evidence="2" type="ORF">FUA26_03440</name>
</gene>
<dbReference type="SMART" id="SM01118">
    <property type="entry name" value="CYTH"/>
    <property type="match status" value="1"/>
</dbReference>
<evidence type="ECO:0000313" key="3">
    <source>
        <dbReference type="Proteomes" id="UP000321790"/>
    </source>
</evidence>
<dbReference type="EMBL" id="VOSC01000012">
    <property type="protein sequence ID" value="TXE13236.1"/>
    <property type="molecule type" value="Genomic_DNA"/>
</dbReference>
<sequence>MIEIERKFLVKNTNFKAQATNKTKIVQGFLNTHKARTVRVRIKGDVGFLTVKGKTSESGLSRFEWEKQITLNEATSLLNICEPGVIDKIRYEVQVKNHTFEIDEFFGDNQGLIVAEVELNDENEAFEKPSWLGDEVTGNVKYYNSQLSKHPFCNW</sequence>
<evidence type="ECO:0000259" key="1">
    <source>
        <dbReference type="PROSITE" id="PS51707"/>
    </source>
</evidence>
<dbReference type="InterPro" id="IPR012042">
    <property type="entry name" value="NeuTTM/CthTTM-like"/>
</dbReference>